<keyword evidence="1" id="KW-0378">Hydrolase</keyword>
<dbReference type="SUPFAM" id="SSF53474">
    <property type="entry name" value="alpha/beta-Hydrolases"/>
    <property type="match status" value="1"/>
</dbReference>
<dbReference type="InterPro" id="IPR052214">
    <property type="entry name" value="DAG_Lipase-Related"/>
</dbReference>
<evidence type="ECO:0000313" key="4">
    <source>
        <dbReference type="EMBL" id="CAD7431978.1"/>
    </source>
</evidence>
<keyword evidence="2" id="KW-0442">Lipid degradation</keyword>
<dbReference type="GO" id="GO:0004806">
    <property type="term" value="F:triacylglycerol lipase activity"/>
    <property type="evidence" value="ECO:0007669"/>
    <property type="project" value="TreeGrafter"/>
</dbReference>
<dbReference type="GO" id="GO:0019369">
    <property type="term" value="P:arachidonate metabolic process"/>
    <property type="evidence" value="ECO:0007669"/>
    <property type="project" value="TreeGrafter"/>
</dbReference>
<dbReference type="PANTHER" id="PTHR45792">
    <property type="entry name" value="DIACYLGLYCEROL LIPASE HOMOLOG-RELATED"/>
    <property type="match status" value="1"/>
</dbReference>
<dbReference type="EMBL" id="OB795276">
    <property type="protein sequence ID" value="CAD7431978.1"/>
    <property type="molecule type" value="Genomic_DNA"/>
</dbReference>
<dbReference type="GO" id="GO:0005737">
    <property type="term" value="C:cytoplasm"/>
    <property type="evidence" value="ECO:0007669"/>
    <property type="project" value="TreeGrafter"/>
</dbReference>
<evidence type="ECO:0000256" key="1">
    <source>
        <dbReference type="ARBA" id="ARBA00022801"/>
    </source>
</evidence>
<dbReference type="PANTHER" id="PTHR45792:SF2">
    <property type="entry name" value="DIACYLGLYCEROL LIPASE-BETA"/>
    <property type="match status" value="1"/>
</dbReference>
<dbReference type="GO" id="GO:0005886">
    <property type="term" value="C:plasma membrane"/>
    <property type="evidence" value="ECO:0007669"/>
    <property type="project" value="TreeGrafter"/>
</dbReference>
<dbReference type="InterPro" id="IPR029058">
    <property type="entry name" value="AB_hydrolase_fold"/>
</dbReference>
<name>A0A7R9EG32_9NEOP</name>
<evidence type="ECO:0000256" key="3">
    <source>
        <dbReference type="ARBA" id="ARBA00023098"/>
    </source>
</evidence>
<dbReference type="GO" id="GO:0022008">
    <property type="term" value="P:neurogenesis"/>
    <property type="evidence" value="ECO:0007669"/>
    <property type="project" value="TreeGrafter"/>
</dbReference>
<dbReference type="Gene3D" id="3.40.50.1820">
    <property type="entry name" value="alpha/beta hydrolase"/>
    <property type="match status" value="1"/>
</dbReference>
<sequence>MTVTRNTRLMAHNWREASWTGFKQLCFAFPRGLSLEGFIGSELSRAPFFVSLDHVTQSVVVTIRGSISLRDLFTDFTAGADRFDVEGLPPDTMISESLGLTAEDRKLGGCAARHRATVAKSLGSPSTSHGCRSSPGNQAHKGMIIGANNIKACLDEQKILEKAFTMYPEYNLVISEWNQIIAACSSNENDQQPTFEGFVRMDDDVLVSEELTDNIISEFLAIEQEEEEGCETCEEPLERHYQAPGTVGWLACNGICRFIISSSVSMHSSTPCSGIISLPQSQIPVSVSHLVKRAALYGPCPVLKCIKPGED</sequence>
<reference evidence="4" key="1">
    <citation type="submission" date="2020-11" db="EMBL/GenBank/DDBJ databases">
        <authorList>
            <person name="Tran Van P."/>
        </authorList>
    </citation>
    <scope>NUCLEOTIDE SEQUENCE</scope>
</reference>
<protein>
    <submittedName>
        <fullName evidence="4">Uncharacterized protein</fullName>
    </submittedName>
</protein>
<accession>A0A7R9EG32</accession>
<dbReference type="GO" id="GO:0046340">
    <property type="term" value="P:diacylglycerol catabolic process"/>
    <property type="evidence" value="ECO:0007669"/>
    <property type="project" value="TreeGrafter"/>
</dbReference>
<proteinExistence type="predicted"/>
<evidence type="ECO:0000256" key="2">
    <source>
        <dbReference type="ARBA" id="ARBA00022963"/>
    </source>
</evidence>
<dbReference type="AlphaFoldDB" id="A0A7R9EG32"/>
<gene>
    <name evidence="4" type="ORF">TMSB3V08_LOCUS8698</name>
</gene>
<keyword evidence="3" id="KW-0443">Lipid metabolism</keyword>
<organism evidence="4">
    <name type="scientific">Timema monikensis</name>
    <dbReference type="NCBI Taxonomy" id="170555"/>
    <lineage>
        <taxon>Eukaryota</taxon>
        <taxon>Metazoa</taxon>
        <taxon>Ecdysozoa</taxon>
        <taxon>Arthropoda</taxon>
        <taxon>Hexapoda</taxon>
        <taxon>Insecta</taxon>
        <taxon>Pterygota</taxon>
        <taxon>Neoptera</taxon>
        <taxon>Polyneoptera</taxon>
        <taxon>Phasmatodea</taxon>
        <taxon>Timematodea</taxon>
        <taxon>Timematoidea</taxon>
        <taxon>Timematidae</taxon>
        <taxon>Timema</taxon>
    </lineage>
</organism>